<feature type="transmembrane region" description="Helical" evidence="3">
    <location>
        <begin position="20"/>
        <end position="40"/>
    </location>
</feature>
<organism evidence="5 6">
    <name type="scientific">Collinsella ureilytica</name>
    <dbReference type="NCBI Taxonomy" id="2869515"/>
    <lineage>
        <taxon>Bacteria</taxon>
        <taxon>Bacillati</taxon>
        <taxon>Actinomycetota</taxon>
        <taxon>Coriobacteriia</taxon>
        <taxon>Coriobacteriales</taxon>
        <taxon>Coriobacteriaceae</taxon>
        <taxon>Collinsella</taxon>
    </lineage>
</organism>
<keyword evidence="3" id="KW-1133">Transmembrane helix</keyword>
<dbReference type="RefSeq" id="WP_222199734.1">
    <property type="nucleotide sequence ID" value="NZ_JAIMFO010000007.1"/>
</dbReference>
<keyword evidence="3" id="KW-0472">Membrane</keyword>
<proteinExistence type="predicted"/>
<feature type="transmembrane region" description="Helical" evidence="3">
    <location>
        <begin position="60"/>
        <end position="81"/>
    </location>
</feature>
<keyword evidence="6" id="KW-1185">Reference proteome</keyword>
<dbReference type="SMART" id="SM00563">
    <property type="entry name" value="PlsC"/>
    <property type="match status" value="1"/>
</dbReference>
<keyword evidence="3" id="KW-0812">Transmembrane</keyword>
<name>A0ABS7MKX7_9ACTN</name>
<dbReference type="CDD" id="cd07989">
    <property type="entry name" value="LPLAT_AGPAT-like"/>
    <property type="match status" value="1"/>
</dbReference>
<dbReference type="Proteomes" id="UP000700908">
    <property type="component" value="Unassembled WGS sequence"/>
</dbReference>
<dbReference type="SUPFAM" id="SSF69593">
    <property type="entry name" value="Glycerol-3-phosphate (1)-acyltransferase"/>
    <property type="match status" value="1"/>
</dbReference>
<dbReference type="PANTHER" id="PTHR10434">
    <property type="entry name" value="1-ACYL-SN-GLYCEROL-3-PHOSPHATE ACYLTRANSFERASE"/>
    <property type="match status" value="1"/>
</dbReference>
<evidence type="ECO:0000256" key="1">
    <source>
        <dbReference type="ARBA" id="ARBA00022679"/>
    </source>
</evidence>
<dbReference type="PANTHER" id="PTHR10434:SF11">
    <property type="entry name" value="1-ACYL-SN-GLYCEROL-3-PHOSPHATE ACYLTRANSFERASE"/>
    <property type="match status" value="1"/>
</dbReference>
<protein>
    <submittedName>
        <fullName evidence="5">1-acyl-sn-glycerol-3-phosphate acyltransferase</fullName>
    </submittedName>
</protein>
<evidence type="ECO:0000256" key="3">
    <source>
        <dbReference type="SAM" id="Phobius"/>
    </source>
</evidence>
<dbReference type="Pfam" id="PF01553">
    <property type="entry name" value="Acyltransferase"/>
    <property type="match status" value="1"/>
</dbReference>
<keyword evidence="2 5" id="KW-0012">Acyltransferase</keyword>
<reference evidence="5 6" key="1">
    <citation type="submission" date="2021-08" db="EMBL/GenBank/DDBJ databases">
        <title>Collinsella faecalis sp. nov. isolated from swine faeces.</title>
        <authorList>
            <person name="Oh B.S."/>
            <person name="Lee J.H."/>
        </authorList>
    </citation>
    <scope>NUCLEOTIDE SEQUENCE [LARGE SCALE GENOMIC DNA]</scope>
    <source>
        <strain evidence="5 6">AGMB00827</strain>
    </source>
</reference>
<keyword evidence="1" id="KW-0808">Transferase</keyword>
<gene>
    <name evidence="5" type="ORF">K6V98_06625</name>
</gene>
<accession>A0ABS7MKX7</accession>
<dbReference type="EMBL" id="JAIMFO010000007">
    <property type="protein sequence ID" value="MBY4798019.1"/>
    <property type="molecule type" value="Genomic_DNA"/>
</dbReference>
<evidence type="ECO:0000313" key="6">
    <source>
        <dbReference type="Proteomes" id="UP000700908"/>
    </source>
</evidence>
<dbReference type="InterPro" id="IPR002123">
    <property type="entry name" value="Plipid/glycerol_acylTrfase"/>
</dbReference>
<feature type="domain" description="Phospholipid/glycerol acyltransferase" evidence="4">
    <location>
        <begin position="60"/>
        <end position="178"/>
    </location>
</feature>
<dbReference type="GO" id="GO:0016746">
    <property type="term" value="F:acyltransferase activity"/>
    <property type="evidence" value="ECO:0007669"/>
    <property type="project" value="UniProtKB-KW"/>
</dbReference>
<sequence length="243" mass="27396">MNNDTKQSIYDRPLKEFSLLNKVLLLLALGIVWLATKIYWRWSIDDPQQTLLRRTSDKGAIIICNHTSMAEVAVIMAHLVVSGRPVRAIGKSEFFAHPIIGWVFSHGGTIPVKRGDADMRALRRASRALGRGEDILIFPEGTRLRTDAAEREAVDHGGFALIAQMADVAVIPMAVCGFRDITPIGSRFPRPRRCWMRVGTPLSLQDAPSDLRRRDRLDWLGVEGMRRVRALRDNLRSDHPGRK</sequence>
<comment type="caution">
    <text evidence="5">The sequence shown here is derived from an EMBL/GenBank/DDBJ whole genome shotgun (WGS) entry which is preliminary data.</text>
</comment>
<evidence type="ECO:0000256" key="2">
    <source>
        <dbReference type="ARBA" id="ARBA00023315"/>
    </source>
</evidence>
<evidence type="ECO:0000313" key="5">
    <source>
        <dbReference type="EMBL" id="MBY4798019.1"/>
    </source>
</evidence>
<evidence type="ECO:0000259" key="4">
    <source>
        <dbReference type="SMART" id="SM00563"/>
    </source>
</evidence>